<keyword evidence="7" id="KW-0472">Membrane</keyword>
<dbReference type="Proteomes" id="UP000290289">
    <property type="component" value="Chromosome 13"/>
</dbReference>
<accession>A0A498IDV3</accession>
<feature type="region of interest" description="Disordered" evidence="6">
    <location>
        <begin position="21"/>
        <end position="46"/>
    </location>
</feature>
<evidence type="ECO:0000256" key="6">
    <source>
        <dbReference type="SAM" id="MobiDB-lite"/>
    </source>
</evidence>
<comment type="caution">
    <text evidence="9">The sequence shown here is derived from an EMBL/GenBank/DDBJ whole genome shotgun (WGS) entry which is preliminary data.</text>
</comment>
<gene>
    <name evidence="9" type="ORF">DVH24_041354</name>
</gene>
<name>A0A498IDV3_MALDO</name>
<feature type="non-terminal residue" evidence="9">
    <location>
        <position position="1"/>
    </location>
</feature>
<dbReference type="PANTHER" id="PTHR45839">
    <property type="match status" value="1"/>
</dbReference>
<evidence type="ECO:0000256" key="1">
    <source>
        <dbReference type="ARBA" id="ARBA00005894"/>
    </source>
</evidence>
<dbReference type="STRING" id="3750.A0A498IDV3"/>
<dbReference type="GO" id="GO:0005985">
    <property type="term" value="P:sucrose metabolic process"/>
    <property type="evidence" value="ECO:0007669"/>
    <property type="project" value="InterPro"/>
</dbReference>
<keyword evidence="4" id="KW-0808">Transferase</keyword>
<keyword evidence="7" id="KW-1133">Transmembrane helix</keyword>
<evidence type="ECO:0000313" key="9">
    <source>
        <dbReference type="EMBL" id="RXH80207.1"/>
    </source>
</evidence>
<dbReference type="GO" id="GO:0016157">
    <property type="term" value="F:sucrose synthase activity"/>
    <property type="evidence" value="ECO:0007669"/>
    <property type="project" value="UniProtKB-EC"/>
</dbReference>
<proteinExistence type="inferred from homology"/>
<keyword evidence="7" id="KW-0812">Transmembrane</keyword>
<dbReference type="EMBL" id="RDQH01000339">
    <property type="protein sequence ID" value="RXH80207.1"/>
    <property type="molecule type" value="Genomic_DNA"/>
</dbReference>
<dbReference type="PANTHER" id="PTHR45839:SF9">
    <property type="entry name" value="SUCROSE SYNTHASE 2"/>
    <property type="match status" value="1"/>
</dbReference>
<feature type="compositionally biased region" description="Basic and acidic residues" evidence="6">
    <location>
        <begin position="21"/>
        <end position="33"/>
    </location>
</feature>
<dbReference type="Gene3D" id="3.10.450.330">
    <property type="match status" value="2"/>
</dbReference>
<evidence type="ECO:0000256" key="7">
    <source>
        <dbReference type="SAM" id="Phobius"/>
    </source>
</evidence>
<comment type="catalytic activity">
    <reaction evidence="5">
        <text>an NDP-alpha-D-glucose + D-fructose = a ribonucleoside 5'-diphosphate + sucrose + H(+)</text>
        <dbReference type="Rhea" id="RHEA:16241"/>
        <dbReference type="ChEBI" id="CHEBI:15378"/>
        <dbReference type="ChEBI" id="CHEBI:17992"/>
        <dbReference type="ChEBI" id="CHEBI:37721"/>
        <dbReference type="ChEBI" id="CHEBI:57930"/>
        <dbReference type="ChEBI" id="CHEBI:76533"/>
        <dbReference type="EC" id="2.4.1.13"/>
    </reaction>
</comment>
<feature type="domain" description="Sucrose synthase N-terminal" evidence="8">
    <location>
        <begin position="139"/>
        <end position="185"/>
    </location>
</feature>
<evidence type="ECO:0000256" key="2">
    <source>
        <dbReference type="ARBA" id="ARBA00012540"/>
    </source>
</evidence>
<dbReference type="EC" id="2.4.1.13" evidence="2"/>
<dbReference type="AlphaFoldDB" id="A0A498IDV3"/>
<protein>
    <recommendedName>
        <fullName evidence="2">sucrose synthase</fullName>
        <ecNumber evidence="2">2.4.1.13</ecNumber>
    </recommendedName>
</protein>
<keyword evidence="3" id="KW-0328">Glycosyltransferase</keyword>
<evidence type="ECO:0000313" key="10">
    <source>
        <dbReference type="Proteomes" id="UP000290289"/>
    </source>
</evidence>
<organism evidence="9 10">
    <name type="scientific">Malus domestica</name>
    <name type="common">Apple</name>
    <name type="synonym">Pyrus malus</name>
    <dbReference type="NCBI Taxonomy" id="3750"/>
    <lineage>
        <taxon>Eukaryota</taxon>
        <taxon>Viridiplantae</taxon>
        <taxon>Streptophyta</taxon>
        <taxon>Embryophyta</taxon>
        <taxon>Tracheophyta</taxon>
        <taxon>Spermatophyta</taxon>
        <taxon>Magnoliopsida</taxon>
        <taxon>eudicotyledons</taxon>
        <taxon>Gunneridae</taxon>
        <taxon>Pentapetalae</taxon>
        <taxon>rosids</taxon>
        <taxon>fabids</taxon>
        <taxon>Rosales</taxon>
        <taxon>Rosaceae</taxon>
        <taxon>Amygdaloideae</taxon>
        <taxon>Maleae</taxon>
        <taxon>Malus</taxon>
    </lineage>
</organism>
<evidence type="ECO:0000259" key="8">
    <source>
        <dbReference type="Pfam" id="PF24861"/>
    </source>
</evidence>
<feature type="transmembrane region" description="Helical" evidence="7">
    <location>
        <begin position="91"/>
        <end position="110"/>
    </location>
</feature>
<feature type="transmembrane region" description="Helical" evidence="7">
    <location>
        <begin position="65"/>
        <end position="85"/>
    </location>
</feature>
<keyword evidence="10" id="KW-1185">Reference proteome</keyword>
<sequence length="233" mass="26089">QFTAIGRSHLRLDAKSFRYDFKSQGKKRQDSSRGMHAAAETPPGAPSHLSSLLSLSLITAKQWPFWFPSLSFSSFPIYICSAPLLFSSPLLLTFAFTSLPFLICSAVNLFRLAGASSLSHAQHHSGLEWGFEKVDVLLYVARGNGILQPHQMINELENVIMEDEGMQKLKDSSLISKVLQAAQDIALYVRVNAYELSVDHLSVAEYLRFKEELMDGECNDKYVLELDLEPFNA</sequence>
<feature type="domain" description="Sucrose synthase N-terminal" evidence="8">
    <location>
        <begin position="188"/>
        <end position="211"/>
    </location>
</feature>
<evidence type="ECO:0000256" key="3">
    <source>
        <dbReference type="ARBA" id="ARBA00022676"/>
    </source>
</evidence>
<reference evidence="9 10" key="1">
    <citation type="submission" date="2018-10" db="EMBL/GenBank/DDBJ databases">
        <title>A high-quality apple genome assembly.</title>
        <authorList>
            <person name="Hu J."/>
        </authorList>
    </citation>
    <scope>NUCLEOTIDE SEQUENCE [LARGE SCALE GENOMIC DNA]</scope>
    <source>
        <strain evidence="10">cv. HFTH1</strain>
        <tissue evidence="9">Young leaf</tissue>
    </source>
</reference>
<evidence type="ECO:0000256" key="5">
    <source>
        <dbReference type="ARBA" id="ARBA00049030"/>
    </source>
</evidence>
<comment type="similarity">
    <text evidence="1">Belongs to the glycosyltransferase 1 family. Plant sucrose synthase subfamily.</text>
</comment>
<dbReference type="InterPro" id="IPR012820">
    <property type="entry name" value="Sucrose_synthase_pln/cyn"/>
</dbReference>
<evidence type="ECO:0000256" key="4">
    <source>
        <dbReference type="ARBA" id="ARBA00022679"/>
    </source>
</evidence>
<dbReference type="Pfam" id="PF24861">
    <property type="entry name" value="SUS_N"/>
    <property type="match status" value="2"/>
</dbReference>
<dbReference type="InterPro" id="IPR056735">
    <property type="entry name" value="SUS_N"/>
</dbReference>